<dbReference type="AlphaFoldDB" id="A0A643C293"/>
<organism evidence="2 3">
    <name type="scientific">Balaenoptera physalus</name>
    <name type="common">Fin whale</name>
    <name type="synonym">Balaena physalus</name>
    <dbReference type="NCBI Taxonomy" id="9770"/>
    <lineage>
        <taxon>Eukaryota</taxon>
        <taxon>Metazoa</taxon>
        <taxon>Chordata</taxon>
        <taxon>Craniata</taxon>
        <taxon>Vertebrata</taxon>
        <taxon>Euteleostomi</taxon>
        <taxon>Mammalia</taxon>
        <taxon>Eutheria</taxon>
        <taxon>Laurasiatheria</taxon>
        <taxon>Artiodactyla</taxon>
        <taxon>Whippomorpha</taxon>
        <taxon>Cetacea</taxon>
        <taxon>Mysticeti</taxon>
        <taxon>Balaenopteridae</taxon>
        <taxon>Balaenoptera</taxon>
    </lineage>
</organism>
<keyword evidence="1" id="KW-0732">Signal</keyword>
<dbReference type="Proteomes" id="UP000437017">
    <property type="component" value="Unassembled WGS sequence"/>
</dbReference>
<feature type="chain" id="PRO_5024954058" description="WAP domain-containing protein" evidence="1">
    <location>
        <begin position="23"/>
        <end position="79"/>
    </location>
</feature>
<dbReference type="Gene3D" id="3.30.40.170">
    <property type="match status" value="1"/>
</dbReference>
<feature type="signal peptide" evidence="1">
    <location>
        <begin position="1"/>
        <end position="22"/>
    </location>
</feature>
<evidence type="ECO:0008006" key="4">
    <source>
        <dbReference type="Google" id="ProtNLM"/>
    </source>
</evidence>
<evidence type="ECO:0000313" key="2">
    <source>
        <dbReference type="EMBL" id="KAB0394327.1"/>
    </source>
</evidence>
<proteinExistence type="predicted"/>
<evidence type="ECO:0000313" key="3">
    <source>
        <dbReference type="Proteomes" id="UP000437017"/>
    </source>
</evidence>
<protein>
    <recommendedName>
        <fullName evidence="4">WAP domain-containing protein</fullName>
    </recommendedName>
</protein>
<evidence type="ECO:0000256" key="1">
    <source>
        <dbReference type="SAM" id="SignalP"/>
    </source>
</evidence>
<comment type="caution">
    <text evidence="2">The sequence shown here is derived from an EMBL/GenBank/DDBJ whole genome shotgun (WGS) entry which is preliminary data.</text>
</comment>
<reference evidence="2 3" key="1">
    <citation type="journal article" date="2019" name="PLoS ONE">
        <title>Genomic analyses reveal an absence of contemporary introgressive admixture between fin whales and blue whales, despite known hybrids.</title>
        <authorList>
            <person name="Westbury M.V."/>
            <person name="Petersen B."/>
            <person name="Lorenzen E.D."/>
        </authorList>
    </citation>
    <scope>NUCLEOTIDE SEQUENCE [LARGE SCALE GENOMIC DNA]</scope>
    <source>
        <strain evidence="2">FinWhale-01</strain>
    </source>
</reference>
<accession>A0A643C293</accession>
<name>A0A643C293_BALPH</name>
<gene>
    <name evidence="2" type="ORF">E2I00_001203</name>
</gene>
<dbReference type="EMBL" id="SGJD01002835">
    <property type="protein sequence ID" value="KAB0394327.1"/>
    <property type="molecule type" value="Genomic_DNA"/>
</dbReference>
<dbReference type="InterPro" id="IPR053758">
    <property type="entry name" value="CPA_Inhibitor_I44"/>
</dbReference>
<keyword evidence="3" id="KW-1185">Reference proteome</keyword>
<dbReference type="OrthoDB" id="6060011at2759"/>
<sequence length="79" mass="8738">MKTGTIFVLVAFIVRGLEVACAQRPTSREIRVNECSEDRDCGKGKECMEDGCRRICSPQAKIEICVEHCQGNWDCGAGE</sequence>